<evidence type="ECO:0000313" key="4">
    <source>
        <dbReference type="RefSeq" id="XP_011635393.1"/>
    </source>
</evidence>
<feature type="chain" id="PRO_5026734920" evidence="2">
    <location>
        <begin position="21"/>
        <end position="573"/>
    </location>
</feature>
<dbReference type="AlphaFoldDB" id="A0A6I9W2K3"/>
<evidence type="ECO:0000313" key="3">
    <source>
        <dbReference type="Proteomes" id="UP000504615"/>
    </source>
</evidence>
<proteinExistence type="predicted"/>
<feature type="compositionally biased region" description="Basic and acidic residues" evidence="1">
    <location>
        <begin position="358"/>
        <end position="371"/>
    </location>
</feature>
<reference evidence="4" key="1">
    <citation type="submission" date="2025-08" db="UniProtKB">
        <authorList>
            <consortium name="RefSeq"/>
        </authorList>
    </citation>
    <scope>IDENTIFICATION</scope>
</reference>
<dbReference type="OrthoDB" id="1734063at2759"/>
<feature type="region of interest" description="Disordered" evidence="1">
    <location>
        <begin position="304"/>
        <end position="373"/>
    </location>
</feature>
<sequence length="573" mass="65360">MACYEVCLTLLALITCHVSANYEYGRLKSLNSEIATSPWNKQYEVYESASSEVLPSYSFYKLRKNRSTDRFGSPSEPYPIKKELIEQKSLKKVPFHSFTNKDSTKYKELTHDSGIAHCQEIKSTEKDELQKSITCYNCKDPKTKSTYERCLYNHPEERTSANTNVERYLSAPTNFRYRRFKIHKFSIDKLSTHPRRTDRIIQVQEDSNDETDSVSYDRPPDYSSDYSIPDVSSNYQSSSSNNRPESYKGQETPYSEHSEDISADKCKTVQKDSMTCTVCKDPNTGNDFERCSYSYQPSDKLFSYSKSSSFGKPENNDKSEQTSSDEEQSSDGAENAKESYEEHVPKQSYEASTASEAKNSRDGPEEKKEAVDVGYLDTAKKKAEIEEFMQNFRKEDRSNCKKVMRDKMTCYKCVDEQGFQKEECAFVAGHEPDKDQLAFHEVKEFQVDSTSQKRDYKPSSSTTSSTKTEAVASHARDFKPSSSTKTKTKVEALEPTASASGNSYETRLEKPDNDYPDEASHTGAETKEAEPYDYTSETRSKYDKVLKLTLPAYMFTTSEHEAAFDEIVASSHT</sequence>
<dbReference type="Proteomes" id="UP000504615">
    <property type="component" value="Unplaced"/>
</dbReference>
<feature type="region of interest" description="Disordered" evidence="1">
    <location>
        <begin position="442"/>
        <end position="536"/>
    </location>
</feature>
<feature type="signal peptide" evidence="2">
    <location>
        <begin position="1"/>
        <end position="20"/>
    </location>
</feature>
<feature type="compositionally biased region" description="Basic and acidic residues" evidence="1">
    <location>
        <begin position="334"/>
        <end position="345"/>
    </location>
</feature>
<evidence type="ECO:0000256" key="2">
    <source>
        <dbReference type="SAM" id="SignalP"/>
    </source>
</evidence>
<accession>A0A6I9W2K3</accession>
<feature type="compositionally biased region" description="Basic and acidic residues" evidence="1">
    <location>
        <begin position="442"/>
        <end position="457"/>
    </location>
</feature>
<name>A0A6I9W2K3_9HYME</name>
<dbReference type="GeneID" id="105426030"/>
<organism evidence="3 4">
    <name type="scientific">Pogonomyrmex barbatus</name>
    <name type="common">red harvester ant</name>
    <dbReference type="NCBI Taxonomy" id="144034"/>
    <lineage>
        <taxon>Eukaryota</taxon>
        <taxon>Metazoa</taxon>
        <taxon>Ecdysozoa</taxon>
        <taxon>Arthropoda</taxon>
        <taxon>Hexapoda</taxon>
        <taxon>Insecta</taxon>
        <taxon>Pterygota</taxon>
        <taxon>Neoptera</taxon>
        <taxon>Endopterygota</taxon>
        <taxon>Hymenoptera</taxon>
        <taxon>Apocrita</taxon>
        <taxon>Aculeata</taxon>
        <taxon>Formicoidea</taxon>
        <taxon>Formicidae</taxon>
        <taxon>Myrmicinae</taxon>
        <taxon>Pogonomyrmex</taxon>
    </lineage>
</organism>
<feature type="compositionally biased region" description="Low complexity" evidence="1">
    <location>
        <begin position="232"/>
        <end position="242"/>
    </location>
</feature>
<dbReference type="RefSeq" id="XP_011635393.1">
    <property type="nucleotide sequence ID" value="XM_011637091.2"/>
</dbReference>
<gene>
    <name evidence="4" type="primary">LOC105426030</name>
</gene>
<dbReference type="KEGG" id="pbar:105426030"/>
<keyword evidence="3" id="KW-1185">Reference proteome</keyword>
<keyword evidence="2" id="KW-0732">Signal</keyword>
<evidence type="ECO:0000256" key="1">
    <source>
        <dbReference type="SAM" id="MobiDB-lite"/>
    </source>
</evidence>
<feature type="region of interest" description="Disordered" evidence="1">
    <location>
        <begin position="202"/>
        <end position="261"/>
    </location>
</feature>
<protein>
    <submittedName>
        <fullName evidence="4">LOW QUALITY PROTEIN: uncharacterized protein LOC105426030</fullName>
    </submittedName>
</protein>
<feature type="compositionally biased region" description="Basic and acidic residues" evidence="1">
    <location>
        <begin position="506"/>
        <end position="536"/>
    </location>
</feature>